<dbReference type="RefSeq" id="WP_155832259.1">
    <property type="nucleotide sequence ID" value="NZ_JAAXPB010000018.1"/>
</dbReference>
<dbReference type="AlphaFoldDB" id="A0AAW6RFH4"/>
<dbReference type="EMBL" id="JARUXG010000017">
    <property type="protein sequence ID" value="MDG6783095.1"/>
    <property type="molecule type" value="Genomic_DNA"/>
</dbReference>
<sequence>MSNVAESIRTEALVETVRSEVVSRETNWSGGLPLATPPRNAARVVAKALNTRTSDSAVCTAWRNAWRGSWLPSNDTQHALRCWAVMDIAGSVAEQIVALDEWATAADRDWARRELDAILSEIGNALLKSARTVVSLIGAPVPPLRADLETQITRVAILRGYLEQVRSGDLPAAALAELVDPPYLSALRTYADTSR</sequence>
<accession>A0AAW6RFH4</accession>
<geneLocation type="plasmid" evidence="1">
    <name>p1517_part_2</name>
</geneLocation>
<name>A0AAW6RFH4_GORRU</name>
<proteinExistence type="predicted"/>
<protein>
    <submittedName>
        <fullName evidence="1">Uncharacterized protein</fullName>
    </submittedName>
</protein>
<evidence type="ECO:0000313" key="1">
    <source>
        <dbReference type="EMBL" id="MDG6783095.1"/>
    </source>
</evidence>
<organism evidence="1">
    <name type="scientific">Gordonia rubripertincta</name>
    <name type="common">Rhodococcus corallinus</name>
    <dbReference type="NCBI Taxonomy" id="36822"/>
    <lineage>
        <taxon>Bacteria</taxon>
        <taxon>Bacillati</taxon>
        <taxon>Actinomycetota</taxon>
        <taxon>Actinomycetes</taxon>
        <taxon>Mycobacteriales</taxon>
        <taxon>Gordoniaceae</taxon>
        <taxon>Gordonia</taxon>
    </lineage>
</organism>
<keyword evidence="1" id="KW-0614">Plasmid</keyword>
<comment type="caution">
    <text evidence="1">The sequence shown here is derived from an EMBL/GenBank/DDBJ whole genome shotgun (WGS) entry which is preliminary data.</text>
</comment>
<reference evidence="1" key="1">
    <citation type="submission" date="2023-04" db="EMBL/GenBank/DDBJ databases">
        <title>Characterization and analysis of the complete genome of Gordonia rubripertincta 112, the degrader of aromatic and aliphatic compounds.</title>
        <authorList>
            <person name="Frantsuzova E."/>
            <person name="Bogun A."/>
            <person name="Delegan Y."/>
        </authorList>
    </citation>
    <scope>NUCLEOTIDE SEQUENCE</scope>
    <source>
        <strain evidence="1">112</strain>
        <plasmid evidence="1">p1517_part_2</plasmid>
    </source>
</reference>
<gene>
    <name evidence="1" type="ORF">QBL07_19945</name>
</gene>